<dbReference type="InterPro" id="IPR006015">
    <property type="entry name" value="Universal_stress_UspA"/>
</dbReference>
<dbReference type="PRINTS" id="PR01438">
    <property type="entry name" value="UNVRSLSTRESS"/>
</dbReference>
<evidence type="ECO:0000256" key="2">
    <source>
        <dbReference type="PIRNR" id="PIRNR006276"/>
    </source>
</evidence>
<dbReference type="Gene3D" id="3.40.50.620">
    <property type="entry name" value="HUPs"/>
    <property type="match status" value="1"/>
</dbReference>
<evidence type="ECO:0000313" key="4">
    <source>
        <dbReference type="EMBL" id="UWX05044.1"/>
    </source>
</evidence>
<evidence type="ECO:0000256" key="1">
    <source>
        <dbReference type="ARBA" id="ARBA00008791"/>
    </source>
</evidence>
<dbReference type="EMBL" id="CP065938">
    <property type="protein sequence ID" value="UWX05044.1"/>
    <property type="molecule type" value="Genomic_DNA"/>
</dbReference>
<reference evidence="4" key="1">
    <citation type="submission" date="2020-12" db="EMBL/GenBank/DDBJ databases">
        <title>Taurinivorans muris gen. nov., sp. nov., fundamental and realized metabolic niche of a ubiquitous sulfidogenic bacterium in the murine intestine.</title>
        <authorList>
            <person name="Ye H."/>
            <person name="Hanson B.T."/>
            <person name="Loy A."/>
        </authorList>
    </citation>
    <scope>NUCLEOTIDE SEQUENCE</scope>
    <source>
        <strain evidence="4">LT0009</strain>
    </source>
</reference>
<evidence type="ECO:0000313" key="5">
    <source>
        <dbReference type="Proteomes" id="UP001058120"/>
    </source>
</evidence>
<dbReference type="CDD" id="cd00293">
    <property type="entry name" value="USP-like"/>
    <property type="match status" value="1"/>
</dbReference>
<evidence type="ECO:0000259" key="3">
    <source>
        <dbReference type="Pfam" id="PF00582"/>
    </source>
</evidence>
<dbReference type="InterPro" id="IPR006016">
    <property type="entry name" value="UspA"/>
</dbReference>
<dbReference type="PANTHER" id="PTHR46268">
    <property type="entry name" value="STRESS RESPONSE PROTEIN NHAX"/>
    <property type="match status" value="1"/>
</dbReference>
<gene>
    <name evidence="4" type="ORF">JBF11_06055</name>
</gene>
<keyword evidence="2" id="KW-0963">Cytoplasm</keyword>
<dbReference type="PANTHER" id="PTHR46268:SF6">
    <property type="entry name" value="UNIVERSAL STRESS PROTEIN UP12"/>
    <property type="match status" value="1"/>
</dbReference>
<protein>
    <recommendedName>
        <fullName evidence="2">Universal stress protein</fullName>
    </recommendedName>
</protein>
<comment type="subcellular location">
    <subcellularLocation>
        <location evidence="2">Cytoplasm</location>
    </subcellularLocation>
</comment>
<sequence>MASFNKIVCALDLAEHSKEVASYATMLAQLSGGSVVALYVAPTMTQYTGFHVPPNSIDTFVSEIVDGAKVTMEQFVKENFAGVNVTFDVVIGYAAEEILACAERENADLIVMGTHGRTGIDRMLFGSVAEKVVKNSSIPVLTIRPTTAAE</sequence>
<proteinExistence type="inferred from homology"/>
<keyword evidence="5" id="KW-1185">Reference proteome</keyword>
<accession>A0ABY5XYS3</accession>
<name>A0ABY5XYS3_9BACT</name>
<dbReference type="InterPro" id="IPR014729">
    <property type="entry name" value="Rossmann-like_a/b/a_fold"/>
</dbReference>
<dbReference type="RefSeq" id="WP_334314602.1">
    <property type="nucleotide sequence ID" value="NZ_CP065938.1"/>
</dbReference>
<feature type="domain" description="UspA" evidence="3">
    <location>
        <begin position="4"/>
        <end position="144"/>
    </location>
</feature>
<dbReference type="SUPFAM" id="SSF52402">
    <property type="entry name" value="Adenine nucleotide alpha hydrolases-like"/>
    <property type="match status" value="1"/>
</dbReference>
<comment type="similarity">
    <text evidence="1 2">Belongs to the universal stress protein A family.</text>
</comment>
<organism evidence="4 5">
    <name type="scientific">Taurinivorans muris</name>
    <dbReference type="NCBI Taxonomy" id="2787751"/>
    <lineage>
        <taxon>Bacteria</taxon>
        <taxon>Pseudomonadati</taxon>
        <taxon>Thermodesulfobacteriota</taxon>
        <taxon>Desulfovibrionia</taxon>
        <taxon>Desulfovibrionales</taxon>
        <taxon>Desulfovibrionaceae</taxon>
        <taxon>Taurinivorans</taxon>
    </lineage>
</organism>
<dbReference type="Proteomes" id="UP001058120">
    <property type="component" value="Chromosome"/>
</dbReference>
<dbReference type="PIRSF" id="PIRSF006276">
    <property type="entry name" value="UspA"/>
    <property type="match status" value="1"/>
</dbReference>
<dbReference type="Pfam" id="PF00582">
    <property type="entry name" value="Usp"/>
    <property type="match status" value="1"/>
</dbReference>